<reference evidence="4" key="4">
    <citation type="journal article" date="2015" name="PLoS ONE">
        <title>Comprehensive Evaluation of Toxoplasma gondii VEG and Neospora caninum LIV Genomes with Tachyzoite Stage Transcriptome and Proteome Defines Novel Transcript Features.</title>
        <authorList>
            <person name="Ramaprasad A."/>
            <person name="Mourier T."/>
            <person name="Naeem R."/>
            <person name="Malas T.B."/>
            <person name="Moussa E."/>
            <person name="Panigrahi A."/>
            <person name="Vermont S.J."/>
            <person name="Otto T.D."/>
            <person name="Wastling J."/>
            <person name="Pain A."/>
        </authorList>
    </citation>
    <scope>NUCLEOTIDE SEQUENCE</scope>
    <source>
        <strain evidence="4">Liverpool</strain>
    </source>
</reference>
<dbReference type="GeneID" id="13443687"/>
<dbReference type="InParanoid" id="F0VJP9"/>
<feature type="region of interest" description="Disordered" evidence="1">
    <location>
        <begin position="383"/>
        <end position="429"/>
    </location>
</feature>
<reference evidence="5" key="3">
    <citation type="journal article" date="2012" name="PLoS Pathog.">
        <title>Comparative genomics of the apicomplexan parasites Toxoplasma gondii and Neospora caninum: Coccidia differing in host range and transmission strategy.</title>
        <authorList>
            <person name="Reid A.J."/>
            <person name="Vermont S.J."/>
            <person name="Cotton J.A."/>
            <person name="Harris D."/>
            <person name="Hill-Cawthorne G.A."/>
            <person name="Konen-Waisman S."/>
            <person name="Latham S.M."/>
            <person name="Mourier T."/>
            <person name="Norton R."/>
            <person name="Quail M.A."/>
            <person name="Sanders M."/>
            <person name="Shanmugam D."/>
            <person name="Sohal A."/>
            <person name="Wasmuth J.D."/>
            <person name="Brunk B."/>
            <person name="Grigg M.E."/>
            <person name="Howard J.C."/>
            <person name="Parkinson J."/>
            <person name="Roos D.S."/>
            <person name="Trees A.J."/>
            <person name="Berriman M."/>
            <person name="Pain A."/>
            <person name="Wastling J.M."/>
        </authorList>
    </citation>
    <scope>NUCLEOTIDE SEQUENCE [LARGE SCALE GENOMIC DNA]</scope>
    <source>
        <strain evidence="5">Liverpool</strain>
    </source>
</reference>
<evidence type="ECO:0000313" key="5">
    <source>
        <dbReference type="Proteomes" id="UP000007494"/>
    </source>
</evidence>
<dbReference type="EMBL" id="LN714483">
    <property type="protein sequence ID" value="CEL67961.1"/>
    <property type="molecule type" value="Genomic_DNA"/>
</dbReference>
<feature type="region of interest" description="Disordered" evidence="1">
    <location>
        <begin position="30"/>
        <end position="57"/>
    </location>
</feature>
<evidence type="ECO:0000313" key="4">
    <source>
        <dbReference type="EMBL" id="CEL67961.1"/>
    </source>
</evidence>
<dbReference type="OrthoDB" id="329950at2759"/>
<keyword evidence="5" id="KW-1185">Reference proteome</keyword>
<reference evidence="3" key="2">
    <citation type="submission" date="2011-03" db="EMBL/GenBank/DDBJ databases">
        <title>Comparative genomics and transcriptomics of Neospora caninum and Toxoplasma gondii.</title>
        <authorList>
            <person name="Reid A.J."/>
            <person name="Sohal A."/>
            <person name="Harris D."/>
            <person name="Quail M."/>
            <person name="Sanders M."/>
            <person name="Berriman M."/>
            <person name="Wastling J.M."/>
            <person name="Pain A."/>
        </authorList>
    </citation>
    <scope>NUCLEOTIDE SEQUENCE</scope>
    <source>
        <strain evidence="3">Liverpool</strain>
    </source>
</reference>
<gene>
    <name evidence="4" type="ORF">BN1204_037420</name>
    <name evidence="3" type="ORF">NCLIV_037420</name>
</gene>
<dbReference type="OMA" id="FWNQLGP"/>
<feature type="compositionally biased region" description="Polar residues" evidence="1">
    <location>
        <begin position="290"/>
        <end position="309"/>
    </location>
</feature>
<feature type="region of interest" description="Disordered" evidence="1">
    <location>
        <begin position="287"/>
        <end position="361"/>
    </location>
</feature>
<feature type="signal peptide" evidence="2">
    <location>
        <begin position="1"/>
        <end position="20"/>
    </location>
</feature>
<evidence type="ECO:0000256" key="2">
    <source>
        <dbReference type="SAM" id="SignalP"/>
    </source>
</evidence>
<dbReference type="VEuPathDB" id="ToxoDB:NCLIV_037420"/>
<feature type="chain" id="PRO_5007655214" evidence="2">
    <location>
        <begin position="21"/>
        <end position="590"/>
    </location>
</feature>
<evidence type="ECO:0000313" key="3">
    <source>
        <dbReference type="EMBL" id="CBZ53960.1"/>
    </source>
</evidence>
<dbReference type="AlphaFoldDB" id="F0VJP9"/>
<proteinExistence type="predicted"/>
<dbReference type="EMBL" id="FR823390">
    <property type="protein sequence ID" value="CBZ53960.1"/>
    <property type="molecule type" value="Genomic_DNA"/>
</dbReference>
<dbReference type="Proteomes" id="UP000007494">
    <property type="component" value="Chromosome VIII"/>
</dbReference>
<accession>F0VJP9</accession>
<reference evidence="3" key="1">
    <citation type="submission" date="2011-02" db="EMBL/GenBank/DDBJ databases">
        <authorList>
            <person name="Aslett M."/>
        </authorList>
    </citation>
    <scope>NUCLEOTIDE SEQUENCE</scope>
    <source>
        <strain evidence="3">Liverpool</strain>
    </source>
</reference>
<sequence length="590" mass="64481">MYLCTCGVLLVLLRSSSVVARCGQTAATSPVSARHLGEEDSHANSNRPASVSVPPSAGHIVDTEIGLKKLLDWERLQQTIYDISSLSDLSNGVESAALYGVLQDKLQRLRERLADGFQGSHSSASAILPVQQILCKEQPNASGCSGEISSGMHDTLVRQASSASFTERVADRAASDGLLKIPYDGLVTPLPVQIQEQIQKNLEIEQVILEHKLLLQQLALNKQIEEFRRDIAFEEWLDFWNQLGPQVYDQPVPEDTADDTEASELLERLASRYPQLFEDQAFAPLPIQKPPSTISQTKPLSTEVVTQTEGFRGSQEDRRSKLGSPVTAQTHQEPSPPALHSTEYSDAQRPSVPVKYSESRQGVPDTLAKKLIVTPSTDISAVNQAHNIKRSAQGPATRPEAGSPRGQFEPQPPSSAPFHPTPVHTSGTIQDISIKVRAPTEGKNMKMLFDSQLGWFWQELLQSVGWVATSLAQVAFPTLPARWLFGGPLQAMEYTDKKIPPAPLMSSLRGGLPGSRAATDEHLADDRLDQKSLMMPPAGAGTVGLLDNSIFGRHYTSSSEERENNDRQESSKTGPLLNLFKALRDVLAVN</sequence>
<name>F0VJP9_NEOCL</name>
<dbReference type="RefSeq" id="XP_003883992.1">
    <property type="nucleotide sequence ID" value="XM_003883943.1"/>
</dbReference>
<dbReference type="eggNOG" id="ENOG502QZZG">
    <property type="taxonomic scope" value="Eukaryota"/>
</dbReference>
<protein>
    <submittedName>
        <fullName evidence="3">Uncharacterized protein</fullName>
    </submittedName>
</protein>
<keyword evidence="2" id="KW-0732">Signal</keyword>
<evidence type="ECO:0000256" key="1">
    <source>
        <dbReference type="SAM" id="MobiDB-lite"/>
    </source>
</evidence>
<organism evidence="3 5">
    <name type="scientific">Neospora caninum (strain Liverpool)</name>
    <dbReference type="NCBI Taxonomy" id="572307"/>
    <lineage>
        <taxon>Eukaryota</taxon>
        <taxon>Sar</taxon>
        <taxon>Alveolata</taxon>
        <taxon>Apicomplexa</taxon>
        <taxon>Conoidasida</taxon>
        <taxon>Coccidia</taxon>
        <taxon>Eucoccidiorida</taxon>
        <taxon>Eimeriorina</taxon>
        <taxon>Sarcocystidae</taxon>
        <taxon>Neospora</taxon>
    </lineage>
</organism>